<organism evidence="1 2">
    <name type="scientific">Stentor coeruleus</name>
    <dbReference type="NCBI Taxonomy" id="5963"/>
    <lineage>
        <taxon>Eukaryota</taxon>
        <taxon>Sar</taxon>
        <taxon>Alveolata</taxon>
        <taxon>Ciliophora</taxon>
        <taxon>Postciliodesmatophora</taxon>
        <taxon>Heterotrichea</taxon>
        <taxon>Heterotrichida</taxon>
        <taxon>Stentoridae</taxon>
        <taxon>Stentor</taxon>
    </lineage>
</organism>
<evidence type="ECO:0000313" key="2">
    <source>
        <dbReference type="Proteomes" id="UP000187209"/>
    </source>
</evidence>
<dbReference type="EMBL" id="MPUH01000254">
    <property type="protein sequence ID" value="OMJ84910.1"/>
    <property type="molecule type" value="Genomic_DNA"/>
</dbReference>
<protein>
    <submittedName>
        <fullName evidence="1">Uncharacterized protein</fullName>
    </submittedName>
</protein>
<gene>
    <name evidence="1" type="ORF">SteCoe_13895</name>
</gene>
<dbReference type="Proteomes" id="UP000187209">
    <property type="component" value="Unassembled WGS sequence"/>
</dbReference>
<accession>A0A1R2C7H2</accession>
<keyword evidence="2" id="KW-1185">Reference proteome</keyword>
<name>A0A1R2C7H2_9CILI</name>
<proteinExistence type="predicted"/>
<comment type="caution">
    <text evidence="1">The sequence shown here is derived from an EMBL/GenBank/DDBJ whole genome shotgun (WGS) entry which is preliminary data.</text>
</comment>
<evidence type="ECO:0000313" key="1">
    <source>
        <dbReference type="EMBL" id="OMJ84910.1"/>
    </source>
</evidence>
<dbReference type="AlphaFoldDB" id="A0A1R2C7H2"/>
<reference evidence="1 2" key="1">
    <citation type="submission" date="2016-11" db="EMBL/GenBank/DDBJ databases">
        <title>The macronuclear genome of Stentor coeruleus: a giant cell with tiny introns.</title>
        <authorList>
            <person name="Slabodnick M."/>
            <person name="Ruby J.G."/>
            <person name="Reiff S.B."/>
            <person name="Swart E.C."/>
            <person name="Gosai S."/>
            <person name="Prabakaran S."/>
            <person name="Witkowska E."/>
            <person name="Larue G.E."/>
            <person name="Fisher S."/>
            <person name="Freeman R.M."/>
            <person name="Gunawardena J."/>
            <person name="Chu W."/>
            <person name="Stover N.A."/>
            <person name="Gregory B.D."/>
            <person name="Nowacki M."/>
            <person name="Derisi J."/>
            <person name="Roy S.W."/>
            <person name="Marshall W.F."/>
            <person name="Sood P."/>
        </authorList>
    </citation>
    <scope>NUCLEOTIDE SEQUENCE [LARGE SCALE GENOMIC DNA]</scope>
    <source>
        <strain evidence="1">WM001</strain>
    </source>
</reference>
<sequence>MRTSNFRRPTTFRDIQELASPKRVISVKVLEKNPFDNIESQDDEYCDLSISIISEEPLIDREKSPSPDMFVRGELIKSVKQSLAELKNEATLYINSSDRAVQGSIKKFHESGCSVESFAPDQDTITFLNDLRNSVKTLHEQLEKNEELFSSKRLENQELKKIVDSLESKVKEKSIIDISSNNTNCSCTII</sequence>